<organism evidence="14 15">
    <name type="scientific">Agromyces tropicus</name>
    <dbReference type="NCBI Taxonomy" id="555371"/>
    <lineage>
        <taxon>Bacteria</taxon>
        <taxon>Bacillati</taxon>
        <taxon>Actinomycetota</taxon>
        <taxon>Actinomycetes</taxon>
        <taxon>Micrococcales</taxon>
        <taxon>Microbacteriaceae</taxon>
        <taxon>Agromyces</taxon>
    </lineage>
</organism>
<feature type="transmembrane region" description="Helical" evidence="10">
    <location>
        <begin position="49"/>
        <end position="65"/>
    </location>
</feature>
<dbReference type="InterPro" id="IPR011712">
    <property type="entry name" value="Sig_transdc_His_kin_sub3_dim/P"/>
</dbReference>
<evidence type="ECO:0000256" key="9">
    <source>
        <dbReference type="SAM" id="Coils"/>
    </source>
</evidence>
<proteinExistence type="predicted"/>
<dbReference type="InterPro" id="IPR055558">
    <property type="entry name" value="DUF7134"/>
</dbReference>
<dbReference type="Pfam" id="PF23539">
    <property type="entry name" value="DUF7134"/>
    <property type="match status" value="1"/>
</dbReference>
<dbReference type="InterPro" id="IPR003594">
    <property type="entry name" value="HATPase_dom"/>
</dbReference>
<dbReference type="Proteomes" id="UP001501196">
    <property type="component" value="Unassembled WGS sequence"/>
</dbReference>
<comment type="catalytic activity">
    <reaction evidence="1">
        <text>ATP + protein L-histidine = ADP + protein N-phospho-L-histidine.</text>
        <dbReference type="EC" id="2.7.13.3"/>
    </reaction>
</comment>
<keyword evidence="15" id="KW-1185">Reference proteome</keyword>
<dbReference type="Gene3D" id="1.20.5.1930">
    <property type="match status" value="1"/>
</dbReference>
<evidence type="ECO:0000256" key="10">
    <source>
        <dbReference type="SAM" id="Phobius"/>
    </source>
</evidence>
<keyword evidence="3" id="KW-0597">Phosphoprotein</keyword>
<evidence type="ECO:0000256" key="5">
    <source>
        <dbReference type="ARBA" id="ARBA00022741"/>
    </source>
</evidence>
<dbReference type="GO" id="GO:0016301">
    <property type="term" value="F:kinase activity"/>
    <property type="evidence" value="ECO:0007669"/>
    <property type="project" value="UniProtKB-KW"/>
</dbReference>
<evidence type="ECO:0000256" key="3">
    <source>
        <dbReference type="ARBA" id="ARBA00022553"/>
    </source>
</evidence>
<keyword evidence="6 14" id="KW-0418">Kinase</keyword>
<keyword evidence="8" id="KW-0902">Two-component regulatory system</keyword>
<sequence length="417" mass="44262">MGRNLLAYRPPAWAMDVLLALLVTVMQVQGTVARQAADPATVVRPLDDPGYLGYALLVVGGLALVVRRRAPVTVFVVTAAVSALYYGLDFPDGPGWLCLFVAAYTLTASGDGRRSLMIAGAGIAVLAAVWLVAAIDIEPRAAIGWVFFRIGGTIMSAALGESVRSRRVIADEALERAELAERAREEQARARVDEERLRIAREVHDTVAHAIAIINVQAGVTAHVLDRRPDEVRSALTAIERTSARALQEMRTILGVLRDEHEGRVPHAGLAQLDDLADRARDAGLDLAVTVDPATVAVPDAVSDAVGRAAYRILQESLTNVVRHAGPTRVTVALDYGAEVLDVRVTDEGPRTTSPRVALERGGGAADRALTAGRGILGMRERCQLLGGEFTAGPLEGGGFEVHARLPITPVGTASGR</sequence>
<comment type="caution">
    <text evidence="14">The sequence shown here is derived from an EMBL/GenBank/DDBJ whole genome shotgun (WGS) entry which is preliminary data.</text>
</comment>
<evidence type="ECO:0000313" key="14">
    <source>
        <dbReference type="EMBL" id="GAA2024148.1"/>
    </source>
</evidence>
<feature type="transmembrane region" description="Helical" evidence="10">
    <location>
        <begin position="116"/>
        <end position="135"/>
    </location>
</feature>
<keyword evidence="4" id="KW-0808">Transferase</keyword>
<dbReference type="SUPFAM" id="SSF55874">
    <property type="entry name" value="ATPase domain of HSP90 chaperone/DNA topoisomerase II/histidine kinase"/>
    <property type="match status" value="1"/>
</dbReference>
<keyword evidence="9" id="KW-0175">Coiled coil</keyword>
<evidence type="ECO:0000256" key="1">
    <source>
        <dbReference type="ARBA" id="ARBA00000085"/>
    </source>
</evidence>
<reference evidence="14 15" key="1">
    <citation type="journal article" date="2019" name="Int. J. Syst. Evol. Microbiol.">
        <title>The Global Catalogue of Microorganisms (GCM) 10K type strain sequencing project: providing services to taxonomists for standard genome sequencing and annotation.</title>
        <authorList>
            <consortium name="The Broad Institute Genomics Platform"/>
            <consortium name="The Broad Institute Genome Sequencing Center for Infectious Disease"/>
            <person name="Wu L."/>
            <person name="Ma J."/>
        </authorList>
    </citation>
    <scope>NUCLEOTIDE SEQUENCE [LARGE SCALE GENOMIC DNA]</scope>
    <source>
        <strain evidence="14 15">JCM 15672</strain>
    </source>
</reference>
<dbReference type="Pfam" id="PF02518">
    <property type="entry name" value="HATPase_c"/>
    <property type="match status" value="1"/>
</dbReference>
<feature type="transmembrane region" description="Helical" evidence="10">
    <location>
        <begin position="94"/>
        <end position="109"/>
    </location>
</feature>
<protein>
    <recommendedName>
        <fullName evidence="2">histidine kinase</fullName>
        <ecNumber evidence="2">2.7.13.3</ecNumber>
    </recommendedName>
</protein>
<keyword evidence="10" id="KW-1133">Transmembrane helix</keyword>
<keyword evidence="5" id="KW-0547">Nucleotide-binding</keyword>
<dbReference type="EMBL" id="BAAAPW010000001">
    <property type="protein sequence ID" value="GAA2024148.1"/>
    <property type="molecule type" value="Genomic_DNA"/>
</dbReference>
<gene>
    <name evidence="14" type="ORF">GCM10009819_03810</name>
</gene>
<dbReference type="RefSeq" id="WP_344369053.1">
    <property type="nucleotide sequence ID" value="NZ_BAAAPW010000001.1"/>
</dbReference>
<dbReference type="InterPro" id="IPR050482">
    <property type="entry name" value="Sensor_HK_TwoCompSys"/>
</dbReference>
<evidence type="ECO:0000259" key="11">
    <source>
        <dbReference type="Pfam" id="PF02518"/>
    </source>
</evidence>
<evidence type="ECO:0000256" key="8">
    <source>
        <dbReference type="ARBA" id="ARBA00023012"/>
    </source>
</evidence>
<dbReference type="InterPro" id="IPR036890">
    <property type="entry name" value="HATPase_C_sf"/>
</dbReference>
<dbReference type="CDD" id="cd16917">
    <property type="entry name" value="HATPase_UhpB-NarQ-NarX-like"/>
    <property type="match status" value="1"/>
</dbReference>
<keyword evidence="10" id="KW-0472">Membrane</keyword>
<feature type="transmembrane region" description="Helical" evidence="10">
    <location>
        <begin position="72"/>
        <end position="88"/>
    </location>
</feature>
<evidence type="ECO:0000313" key="15">
    <source>
        <dbReference type="Proteomes" id="UP001501196"/>
    </source>
</evidence>
<accession>A0ABN2TXE2</accession>
<feature type="domain" description="Histidine kinase/HSP90-like ATPase" evidence="11">
    <location>
        <begin position="308"/>
        <end position="409"/>
    </location>
</feature>
<evidence type="ECO:0000256" key="4">
    <source>
        <dbReference type="ARBA" id="ARBA00022679"/>
    </source>
</evidence>
<dbReference type="PANTHER" id="PTHR24421:SF10">
    <property type="entry name" value="NITRATE_NITRITE SENSOR PROTEIN NARQ"/>
    <property type="match status" value="1"/>
</dbReference>
<evidence type="ECO:0000256" key="7">
    <source>
        <dbReference type="ARBA" id="ARBA00022840"/>
    </source>
</evidence>
<dbReference type="PANTHER" id="PTHR24421">
    <property type="entry name" value="NITRATE/NITRITE SENSOR PROTEIN NARX-RELATED"/>
    <property type="match status" value="1"/>
</dbReference>
<feature type="domain" description="Signal transduction histidine kinase subgroup 3 dimerisation and phosphoacceptor" evidence="12">
    <location>
        <begin position="195"/>
        <end position="260"/>
    </location>
</feature>
<evidence type="ECO:0000256" key="6">
    <source>
        <dbReference type="ARBA" id="ARBA00022777"/>
    </source>
</evidence>
<evidence type="ECO:0000259" key="12">
    <source>
        <dbReference type="Pfam" id="PF07730"/>
    </source>
</evidence>
<keyword evidence="7" id="KW-0067">ATP-binding</keyword>
<dbReference type="Pfam" id="PF07730">
    <property type="entry name" value="HisKA_3"/>
    <property type="match status" value="1"/>
</dbReference>
<evidence type="ECO:0000259" key="13">
    <source>
        <dbReference type="Pfam" id="PF23539"/>
    </source>
</evidence>
<dbReference type="Gene3D" id="3.30.565.10">
    <property type="entry name" value="Histidine kinase-like ATPase, C-terminal domain"/>
    <property type="match status" value="1"/>
</dbReference>
<dbReference type="EC" id="2.7.13.3" evidence="2"/>
<keyword evidence="10" id="KW-0812">Transmembrane</keyword>
<feature type="domain" description="DUF7134" evidence="13">
    <location>
        <begin position="13"/>
        <end position="167"/>
    </location>
</feature>
<feature type="coiled-coil region" evidence="9">
    <location>
        <begin position="169"/>
        <end position="196"/>
    </location>
</feature>
<evidence type="ECO:0000256" key="2">
    <source>
        <dbReference type="ARBA" id="ARBA00012438"/>
    </source>
</evidence>
<name>A0ABN2TXE2_9MICO</name>